<dbReference type="EMBL" id="GG657519">
    <property type="protein sequence ID" value="OAT14584.1"/>
    <property type="molecule type" value="Genomic_DNA"/>
</dbReference>
<proteinExistence type="predicted"/>
<evidence type="ECO:0000313" key="1">
    <source>
        <dbReference type="EMBL" id="OAT14584.1"/>
    </source>
</evidence>
<dbReference type="KEGG" id="bgh:BDBG_18105"/>
<feature type="non-terminal residue" evidence="1">
    <location>
        <position position="1"/>
    </location>
</feature>
<dbReference type="Proteomes" id="UP000002038">
    <property type="component" value="Unassembled WGS sequence"/>
</dbReference>
<keyword evidence="2" id="KW-1185">Reference proteome</keyword>
<accession>A0A179V2L4</accession>
<gene>
    <name evidence="1" type="ORF">BDBG_18105</name>
</gene>
<organism evidence="1 2">
    <name type="scientific">Blastomyces gilchristii (strain SLH14081)</name>
    <name type="common">Blastomyces dermatitidis</name>
    <dbReference type="NCBI Taxonomy" id="559298"/>
    <lineage>
        <taxon>Eukaryota</taxon>
        <taxon>Fungi</taxon>
        <taxon>Dikarya</taxon>
        <taxon>Ascomycota</taxon>
        <taxon>Pezizomycotina</taxon>
        <taxon>Eurotiomycetes</taxon>
        <taxon>Eurotiomycetidae</taxon>
        <taxon>Onygenales</taxon>
        <taxon>Ajellomycetaceae</taxon>
        <taxon>Blastomyces</taxon>
    </lineage>
</organism>
<dbReference type="GeneID" id="42529583"/>
<dbReference type="VEuPathDB" id="FungiDB:BDBG_18105"/>
<reference evidence="2" key="1">
    <citation type="journal article" date="2015" name="PLoS Genet.">
        <title>The dynamic genome and transcriptome of the human fungal pathogen Blastomyces and close relative Emmonsia.</title>
        <authorList>
            <person name="Munoz J.F."/>
            <person name="Gauthier G.M."/>
            <person name="Desjardins C.A."/>
            <person name="Gallo J.E."/>
            <person name="Holder J."/>
            <person name="Sullivan T.D."/>
            <person name="Marty A.J."/>
            <person name="Carmen J.C."/>
            <person name="Chen Z."/>
            <person name="Ding L."/>
            <person name="Gujja S."/>
            <person name="Magrini V."/>
            <person name="Misas E."/>
            <person name="Mitreva M."/>
            <person name="Priest M."/>
            <person name="Saif S."/>
            <person name="Whiston E.A."/>
            <person name="Young S."/>
            <person name="Zeng Q."/>
            <person name="Goldman W.E."/>
            <person name="Mardis E.R."/>
            <person name="Taylor J.W."/>
            <person name="McEwen J.G."/>
            <person name="Clay O.K."/>
            <person name="Klein B.S."/>
            <person name="Cuomo C.A."/>
        </authorList>
    </citation>
    <scope>NUCLEOTIDE SEQUENCE [LARGE SCALE GENOMIC DNA]</scope>
    <source>
        <strain evidence="2">SLH14081</strain>
    </source>
</reference>
<dbReference type="AlphaFoldDB" id="A0A179V2L4"/>
<feature type="non-terminal residue" evidence="1">
    <location>
        <position position="74"/>
    </location>
</feature>
<sequence>TTENIQIYTHECLNYQIVNESKKELEFMKAVSEMIEEIVMKFLHNKIYINYEILCEILTDNDVNLIEEVMRHFI</sequence>
<evidence type="ECO:0000313" key="2">
    <source>
        <dbReference type="Proteomes" id="UP000002038"/>
    </source>
</evidence>
<protein>
    <submittedName>
        <fullName evidence="1">Uncharacterized protein</fullName>
    </submittedName>
</protein>
<dbReference type="RefSeq" id="XP_031581545.1">
    <property type="nucleotide sequence ID" value="XM_031725688.1"/>
</dbReference>
<name>A0A179V2L4_BLAGS</name>